<evidence type="ECO:0000256" key="3">
    <source>
        <dbReference type="SAM" id="SignalP"/>
    </source>
</evidence>
<dbReference type="Proteomes" id="UP000808337">
    <property type="component" value="Unassembled WGS sequence"/>
</dbReference>
<keyword evidence="3" id="KW-0732">Signal</keyword>
<dbReference type="SUPFAM" id="SSF53474">
    <property type="entry name" value="alpha/beta-Hydrolases"/>
    <property type="match status" value="1"/>
</dbReference>
<keyword evidence="2 4" id="KW-0378">Hydrolase</keyword>
<dbReference type="PANTHER" id="PTHR40841">
    <property type="entry name" value="SIDEROPHORE TRIACETYLFUSARININE C ESTERASE"/>
    <property type="match status" value="1"/>
</dbReference>
<protein>
    <submittedName>
        <fullName evidence="4">Alpha/beta hydrolase</fullName>
    </submittedName>
</protein>
<dbReference type="EMBL" id="JADKGY010000001">
    <property type="protein sequence ID" value="MBK9980862.1"/>
    <property type="molecule type" value="Genomic_DNA"/>
</dbReference>
<dbReference type="PANTHER" id="PTHR40841:SF2">
    <property type="entry name" value="SIDEROPHORE-DEGRADING ESTERASE (EUROFUNG)"/>
    <property type="match status" value="1"/>
</dbReference>
<proteinExistence type="inferred from homology"/>
<dbReference type="InterPro" id="IPR029058">
    <property type="entry name" value="AB_hydrolase_fold"/>
</dbReference>
<accession>A0A9D7XRM0</accession>
<dbReference type="InterPro" id="IPR052558">
    <property type="entry name" value="Siderophore_Hydrolase_D"/>
</dbReference>
<feature type="chain" id="PRO_5038804374" evidence="3">
    <location>
        <begin position="22"/>
        <end position="275"/>
    </location>
</feature>
<feature type="signal peptide" evidence="3">
    <location>
        <begin position="1"/>
        <end position="21"/>
    </location>
</feature>
<evidence type="ECO:0000256" key="1">
    <source>
        <dbReference type="ARBA" id="ARBA00005622"/>
    </source>
</evidence>
<evidence type="ECO:0000256" key="2">
    <source>
        <dbReference type="ARBA" id="ARBA00022801"/>
    </source>
</evidence>
<organism evidence="4 5">
    <name type="scientific">Candidatus Opimibacter skivensis</name>
    <dbReference type="NCBI Taxonomy" id="2982028"/>
    <lineage>
        <taxon>Bacteria</taxon>
        <taxon>Pseudomonadati</taxon>
        <taxon>Bacteroidota</taxon>
        <taxon>Saprospiria</taxon>
        <taxon>Saprospirales</taxon>
        <taxon>Saprospiraceae</taxon>
        <taxon>Candidatus Opimibacter</taxon>
    </lineage>
</organism>
<dbReference type="Gene3D" id="3.40.50.1820">
    <property type="entry name" value="alpha/beta hydrolase"/>
    <property type="match status" value="1"/>
</dbReference>
<sequence length="275" mass="31084">MVKSFCCLIASFVLSIHFGFAQSITTVPVDSFTIDSKVLNEACKVYVYLPENYNSATEKYPVVYLLDGEYYSSYAADVSALLTQSQLAPACIIIGITSNNRQRDFSPALDEDSEQTQDTQFAGGADHFLSYLKNELIPDVDEKYRTISYRLLIGHSTGGLLAYYSLYKTPGLFHAILSIDGSTWWNKGKVGKEVIEYLSSHPDYKGKIFECRKDIHIPVRYPPNMELLTFLDKNRPVGLEYYYLELPNETHGTIVIPGIYYGLKGIFSTYSKEQN</sequence>
<evidence type="ECO:0000313" key="5">
    <source>
        <dbReference type="Proteomes" id="UP000808337"/>
    </source>
</evidence>
<dbReference type="AlphaFoldDB" id="A0A9D7XRM0"/>
<dbReference type="InterPro" id="IPR000801">
    <property type="entry name" value="Esterase-like"/>
</dbReference>
<gene>
    <name evidence="4" type="ORF">IPP15_00315</name>
</gene>
<comment type="caution">
    <text evidence="4">The sequence shown here is derived from an EMBL/GenBank/DDBJ whole genome shotgun (WGS) entry which is preliminary data.</text>
</comment>
<evidence type="ECO:0000313" key="4">
    <source>
        <dbReference type="EMBL" id="MBK9980862.1"/>
    </source>
</evidence>
<dbReference type="GO" id="GO:0016788">
    <property type="term" value="F:hydrolase activity, acting on ester bonds"/>
    <property type="evidence" value="ECO:0007669"/>
    <property type="project" value="TreeGrafter"/>
</dbReference>
<comment type="similarity">
    <text evidence="1">Belongs to the esterase D family.</text>
</comment>
<name>A0A9D7XRM0_9BACT</name>
<dbReference type="Pfam" id="PF00756">
    <property type="entry name" value="Esterase"/>
    <property type="match status" value="1"/>
</dbReference>
<reference evidence="4 5" key="1">
    <citation type="submission" date="2020-10" db="EMBL/GenBank/DDBJ databases">
        <title>Connecting structure to function with the recovery of over 1000 high-quality activated sludge metagenome-assembled genomes encoding full-length rRNA genes using long-read sequencing.</title>
        <authorList>
            <person name="Singleton C.M."/>
            <person name="Petriglieri F."/>
            <person name="Kristensen J.M."/>
            <person name="Kirkegaard R.H."/>
            <person name="Michaelsen T.Y."/>
            <person name="Andersen M.H."/>
            <person name="Karst S.M."/>
            <person name="Dueholm M.S."/>
            <person name="Nielsen P.H."/>
            <person name="Albertsen M."/>
        </authorList>
    </citation>
    <scope>NUCLEOTIDE SEQUENCE [LARGE SCALE GENOMIC DNA]</scope>
    <source>
        <strain evidence="4">Ribe_18-Q3-R11-54_MAXAC.273</strain>
    </source>
</reference>